<keyword evidence="2" id="KW-1185">Reference proteome</keyword>
<gene>
    <name evidence="1" type="ORF">Xentx_03569</name>
</gene>
<accession>A0A1Q5TIP6</accession>
<name>A0A1Q5TIP6_9GAMM</name>
<proteinExistence type="predicted"/>
<evidence type="ECO:0000313" key="1">
    <source>
        <dbReference type="EMBL" id="OKP00097.1"/>
    </source>
</evidence>
<organism evidence="1 2">
    <name type="scientific">Xenorhabdus thuongxuanensis</name>
    <dbReference type="NCBI Taxonomy" id="1873484"/>
    <lineage>
        <taxon>Bacteria</taxon>
        <taxon>Pseudomonadati</taxon>
        <taxon>Pseudomonadota</taxon>
        <taxon>Gammaproteobacteria</taxon>
        <taxon>Enterobacterales</taxon>
        <taxon>Morganellaceae</taxon>
        <taxon>Xenorhabdus</taxon>
    </lineage>
</organism>
<comment type="caution">
    <text evidence="1">The sequence shown here is derived from an EMBL/GenBank/DDBJ whole genome shotgun (WGS) entry which is preliminary data.</text>
</comment>
<dbReference type="AlphaFoldDB" id="A0A1Q5TIP6"/>
<dbReference type="Proteomes" id="UP000186277">
    <property type="component" value="Unassembled WGS sequence"/>
</dbReference>
<dbReference type="OrthoDB" id="6638547at2"/>
<reference evidence="1 2" key="1">
    <citation type="submission" date="2016-09" db="EMBL/GenBank/DDBJ databases">
        <title>Xenorhabdus thuongxuanensis sp. nov. and Xenorhabdus eapokensis sp. nov., isolated from Steinernema species.</title>
        <authorList>
            <person name="Kaempfer P."/>
            <person name="Tobias N.J."/>
            <person name="Phan Ke L."/>
            <person name="Bode H.B."/>
            <person name="Glaeser S.P."/>
        </authorList>
    </citation>
    <scope>NUCLEOTIDE SEQUENCE [LARGE SCALE GENOMIC DNA]</scope>
    <source>
        <strain evidence="1 2">30TX1</strain>
    </source>
</reference>
<dbReference type="EMBL" id="MKGR01000060">
    <property type="protein sequence ID" value="OKP00097.1"/>
    <property type="molecule type" value="Genomic_DNA"/>
</dbReference>
<evidence type="ECO:0000313" key="2">
    <source>
        <dbReference type="Proteomes" id="UP000186277"/>
    </source>
</evidence>
<protein>
    <submittedName>
        <fullName evidence="1">Origin of replication-binding family protein</fullName>
    </submittedName>
</protein>
<sequence>MGIEIMKKFPSVRCTRPIFPTIEDSQSDFNDLYVNFGQNETSRQLRANENRFRISDNSLDAELGLLSVVETKNQKKFRQQLNKCIDAGMT</sequence>